<keyword evidence="6" id="KW-0145">Chemotaxis</keyword>
<keyword evidence="15" id="KW-1185">Reference proteome</keyword>
<keyword evidence="8" id="KW-0283">Flagellar rotation</keyword>
<keyword evidence="9" id="KW-0472">Membrane</keyword>
<dbReference type="GO" id="GO:0003774">
    <property type="term" value="F:cytoskeletal motor activity"/>
    <property type="evidence" value="ECO:0007669"/>
    <property type="project" value="InterPro"/>
</dbReference>
<organism evidence="14 15">
    <name type="scientific">Marivivens niveibacter</name>
    <dbReference type="NCBI Taxonomy" id="1930667"/>
    <lineage>
        <taxon>Bacteria</taxon>
        <taxon>Pseudomonadati</taxon>
        <taxon>Pseudomonadota</taxon>
        <taxon>Alphaproteobacteria</taxon>
        <taxon>Rhodobacterales</taxon>
        <taxon>Paracoccaceae</taxon>
        <taxon>Marivivens group</taxon>
        <taxon>Marivivens</taxon>
    </lineage>
</organism>
<gene>
    <name evidence="14" type="ORF">BVC71_01310</name>
</gene>
<keyword evidence="7" id="KW-0997">Cell inner membrane</keyword>
<sequence>MKSPRKLSSNEVAALVGGLMDLDAPDGEEGVSYRSYQFGSDDLSLLGEFHALRMINDRFCRIARSVFMPMLRFQPRISSFPPEIRNFDDYRDSQDPFLSMTTNRIEELRGNQLLVIPPSFISLLTDAYYGGAIRSLKQSRNEFTATEQRVIEIVSDNLIQALRLAWRDLMPLTFNLVSREENLQFAAFVDGDEMIVNCSFMVQLPDLEPASFDILYPLQTLKPISSQLRSRMQSDYVADDKSWRERLTRAILSIPLEVTAQLAEPTMSLRKLKSLKDGDIVPTHLDDRVQVRIEGMPLFEAQAGELTGKSALHLTKKLDPTKLQKGRTHDG</sequence>
<comment type="similarity">
    <text evidence="3">Belongs to the FliM family.</text>
</comment>
<dbReference type="Pfam" id="PF01052">
    <property type="entry name" value="FliMN_C"/>
    <property type="match status" value="1"/>
</dbReference>
<dbReference type="InterPro" id="IPR001543">
    <property type="entry name" value="FliN-like_C"/>
</dbReference>
<name>A0A251X1Y7_9RHOB</name>
<dbReference type="PANTHER" id="PTHR30034">
    <property type="entry name" value="FLAGELLAR MOTOR SWITCH PROTEIN FLIM"/>
    <property type="match status" value="1"/>
</dbReference>
<evidence type="ECO:0000256" key="12">
    <source>
        <dbReference type="NCBIfam" id="TIGR01397"/>
    </source>
</evidence>
<keyword evidence="14" id="KW-0282">Flagellum</keyword>
<dbReference type="CDD" id="cd17908">
    <property type="entry name" value="FliM"/>
    <property type="match status" value="1"/>
</dbReference>
<dbReference type="PANTHER" id="PTHR30034:SF3">
    <property type="entry name" value="FLAGELLAR MOTOR SWITCH PROTEIN FLIM"/>
    <property type="match status" value="1"/>
</dbReference>
<protein>
    <recommendedName>
        <fullName evidence="4 12">Flagellar motor switch protein FliM</fullName>
    </recommendedName>
</protein>
<proteinExistence type="inferred from homology"/>
<evidence type="ECO:0000256" key="1">
    <source>
        <dbReference type="ARBA" id="ARBA00004117"/>
    </source>
</evidence>
<evidence type="ECO:0000256" key="6">
    <source>
        <dbReference type="ARBA" id="ARBA00022500"/>
    </source>
</evidence>
<keyword evidence="10" id="KW-0975">Bacterial flagellum</keyword>
<evidence type="ECO:0000256" key="9">
    <source>
        <dbReference type="ARBA" id="ARBA00023136"/>
    </source>
</evidence>
<dbReference type="Proteomes" id="UP000194664">
    <property type="component" value="Unassembled WGS sequence"/>
</dbReference>
<dbReference type="InterPro" id="IPR001689">
    <property type="entry name" value="Flag_FliM"/>
</dbReference>
<comment type="function">
    <text evidence="11">FliM is one of three proteins (FliG, FliN, FliM) that forms the rotor-mounted switch complex (C ring), located at the base of the basal body. This complex interacts with the CheY and CheZ chemotaxis proteins, in addition to contacting components of the motor that determine the direction of flagellar rotation.</text>
</comment>
<keyword evidence="5" id="KW-1003">Cell membrane</keyword>
<dbReference type="GO" id="GO:0071978">
    <property type="term" value="P:bacterial-type flagellum-dependent swarming motility"/>
    <property type="evidence" value="ECO:0007669"/>
    <property type="project" value="TreeGrafter"/>
</dbReference>
<dbReference type="GO" id="GO:0009425">
    <property type="term" value="C:bacterial-type flagellum basal body"/>
    <property type="evidence" value="ECO:0007669"/>
    <property type="project" value="UniProtKB-SubCell"/>
</dbReference>
<evidence type="ECO:0000256" key="3">
    <source>
        <dbReference type="ARBA" id="ARBA00011049"/>
    </source>
</evidence>
<evidence type="ECO:0000259" key="13">
    <source>
        <dbReference type="Pfam" id="PF01052"/>
    </source>
</evidence>
<evidence type="ECO:0000256" key="11">
    <source>
        <dbReference type="ARBA" id="ARBA00025044"/>
    </source>
</evidence>
<dbReference type="NCBIfam" id="TIGR01397">
    <property type="entry name" value="fliM_switch"/>
    <property type="match status" value="1"/>
</dbReference>
<evidence type="ECO:0000256" key="4">
    <source>
        <dbReference type="ARBA" id="ARBA00021898"/>
    </source>
</evidence>
<dbReference type="Gene3D" id="3.40.1550.10">
    <property type="entry name" value="CheC-like"/>
    <property type="match status" value="1"/>
</dbReference>
<evidence type="ECO:0000256" key="5">
    <source>
        <dbReference type="ARBA" id="ARBA00022475"/>
    </source>
</evidence>
<evidence type="ECO:0000313" key="15">
    <source>
        <dbReference type="Proteomes" id="UP000194664"/>
    </source>
</evidence>
<evidence type="ECO:0000313" key="14">
    <source>
        <dbReference type="EMBL" id="OUD10183.1"/>
    </source>
</evidence>
<dbReference type="EMBL" id="MSPP01000001">
    <property type="protein sequence ID" value="OUD10183.1"/>
    <property type="molecule type" value="Genomic_DNA"/>
</dbReference>
<reference evidence="14 15" key="1">
    <citation type="submission" date="2016-12" db="EMBL/GenBank/DDBJ databases">
        <title>The draft genome sequence of HSLHS2.</title>
        <authorList>
            <person name="Hu D."/>
            <person name="Wang L."/>
            <person name="Shao Z."/>
        </authorList>
    </citation>
    <scope>NUCLEOTIDE SEQUENCE [LARGE SCALE GENOMIC DNA]</scope>
    <source>
        <strain evidence="14">MCCC 1A06712</strain>
    </source>
</reference>
<dbReference type="RefSeq" id="WP_086449833.1">
    <property type="nucleotide sequence ID" value="NZ_MSPP01000001.1"/>
</dbReference>
<dbReference type="GO" id="GO:0050918">
    <property type="term" value="P:positive chemotaxis"/>
    <property type="evidence" value="ECO:0007669"/>
    <property type="project" value="TreeGrafter"/>
</dbReference>
<dbReference type="InterPro" id="IPR036429">
    <property type="entry name" value="SpoA-like_sf"/>
</dbReference>
<dbReference type="Pfam" id="PF02154">
    <property type="entry name" value="FliM"/>
    <property type="match status" value="1"/>
</dbReference>
<evidence type="ECO:0000256" key="10">
    <source>
        <dbReference type="ARBA" id="ARBA00023143"/>
    </source>
</evidence>
<accession>A0A251X1Y7</accession>
<dbReference type="SUPFAM" id="SSF103039">
    <property type="entry name" value="CheC-like"/>
    <property type="match status" value="1"/>
</dbReference>
<evidence type="ECO:0000256" key="2">
    <source>
        <dbReference type="ARBA" id="ARBA00004417"/>
    </source>
</evidence>
<dbReference type="GO" id="GO:0005886">
    <property type="term" value="C:plasma membrane"/>
    <property type="evidence" value="ECO:0007669"/>
    <property type="project" value="UniProtKB-SubCell"/>
</dbReference>
<keyword evidence="14" id="KW-0969">Cilium</keyword>
<dbReference type="SUPFAM" id="SSF101801">
    <property type="entry name" value="Surface presentation of antigens (SPOA)"/>
    <property type="match status" value="1"/>
</dbReference>
<dbReference type="Gene3D" id="2.30.330.10">
    <property type="entry name" value="SpoA-like"/>
    <property type="match status" value="1"/>
</dbReference>
<dbReference type="InterPro" id="IPR028976">
    <property type="entry name" value="CheC-like_sf"/>
</dbReference>
<evidence type="ECO:0000256" key="7">
    <source>
        <dbReference type="ARBA" id="ARBA00022519"/>
    </source>
</evidence>
<evidence type="ECO:0000256" key="8">
    <source>
        <dbReference type="ARBA" id="ARBA00022779"/>
    </source>
</evidence>
<comment type="subcellular location">
    <subcellularLocation>
        <location evidence="1">Bacterial flagellum basal body</location>
    </subcellularLocation>
    <subcellularLocation>
        <location evidence="2">Cell inner membrane</location>
        <topology evidence="2">Peripheral membrane protein</topology>
    </subcellularLocation>
</comment>
<feature type="domain" description="Flagellar motor switch protein FliN-like C-terminal" evidence="13">
    <location>
        <begin position="250"/>
        <end position="318"/>
    </location>
</feature>
<keyword evidence="14" id="KW-0966">Cell projection</keyword>
<dbReference type="OrthoDB" id="7421075at2"/>
<dbReference type="AlphaFoldDB" id="A0A251X1Y7"/>
<comment type="caution">
    <text evidence="14">The sequence shown here is derived from an EMBL/GenBank/DDBJ whole genome shotgun (WGS) entry which is preliminary data.</text>
</comment>